<evidence type="ECO:0000256" key="1">
    <source>
        <dbReference type="SAM" id="MobiDB-lite"/>
    </source>
</evidence>
<feature type="signal peptide" evidence="2">
    <location>
        <begin position="1"/>
        <end position="24"/>
    </location>
</feature>
<evidence type="ECO:0000256" key="2">
    <source>
        <dbReference type="SAM" id="SignalP"/>
    </source>
</evidence>
<feature type="chain" id="PRO_5017582454" evidence="2">
    <location>
        <begin position="25"/>
        <end position="184"/>
    </location>
</feature>
<keyword evidence="2" id="KW-0732">Signal</keyword>
<dbReference type="Proteomes" id="UP000256304">
    <property type="component" value="Unassembled WGS sequence"/>
</dbReference>
<dbReference type="EMBL" id="QTTN01000047">
    <property type="protein sequence ID" value="REE66706.1"/>
    <property type="molecule type" value="Genomic_DNA"/>
</dbReference>
<feature type="region of interest" description="Disordered" evidence="1">
    <location>
        <begin position="45"/>
        <end position="70"/>
    </location>
</feature>
<feature type="compositionally biased region" description="Low complexity" evidence="1">
    <location>
        <begin position="45"/>
        <end position="54"/>
    </location>
</feature>
<accession>A0A3D9QTZ8</accession>
<evidence type="ECO:0000313" key="4">
    <source>
        <dbReference type="Proteomes" id="UP000256304"/>
    </source>
</evidence>
<dbReference type="NCBIfam" id="NF041742">
    <property type="entry name" value="WGxxGxxG_fam"/>
    <property type="match status" value="1"/>
</dbReference>
<reference evidence="3 4" key="1">
    <citation type="submission" date="2018-08" db="EMBL/GenBank/DDBJ databases">
        <title>Genomic Encyclopedia of Type Strains, Phase III (KMG-III): the genomes of soil and plant-associated and newly described type strains.</title>
        <authorList>
            <person name="Whitman W."/>
        </authorList>
    </citation>
    <scope>NUCLEOTIDE SEQUENCE [LARGE SCALE GENOMIC DNA]</scope>
    <source>
        <strain evidence="3 4">CGMCC 1.10966</strain>
    </source>
</reference>
<dbReference type="NCBIfam" id="NF038039">
    <property type="entry name" value="WGxxGxxG-CTERM"/>
    <property type="match status" value="1"/>
</dbReference>
<name>A0A3D9QTZ8_9BACL</name>
<dbReference type="AlphaFoldDB" id="A0A3D9QTZ8"/>
<comment type="caution">
    <text evidence="3">The sequence shown here is derived from an EMBL/GenBank/DDBJ whole genome shotgun (WGS) entry which is preliminary data.</text>
</comment>
<evidence type="ECO:0000313" key="3">
    <source>
        <dbReference type="EMBL" id="REE66706.1"/>
    </source>
</evidence>
<protein>
    <submittedName>
        <fullName evidence="3">MYXO-CTERM domain-containing protein</fullName>
    </submittedName>
</protein>
<gene>
    <name evidence="3" type="ORF">A8990_1474</name>
</gene>
<proteinExistence type="predicted"/>
<sequence>MKKTIASAVVGLSLSTLLVVPAMADTAMNGTGSGVNGQPTVTTNNAFGGTTTFNRPNAFGTPGSTGTPDVYGIPGTTKTYSDMNGRTNTFGTNAYYRYGNTNMNNMNSYSYGTPARGNFNAYAYNPTVNKFNNTTSAMRANTVRATAVDNDNHSNWGWLGLLGLIGLAGMRSRSRDHDRDRERI</sequence>
<keyword evidence="4" id="KW-1185">Reference proteome</keyword>
<organism evidence="3 4">
    <name type="scientific">Paenibacillus taihuensis</name>
    <dbReference type="NCBI Taxonomy" id="1156355"/>
    <lineage>
        <taxon>Bacteria</taxon>
        <taxon>Bacillati</taxon>
        <taxon>Bacillota</taxon>
        <taxon>Bacilli</taxon>
        <taxon>Bacillales</taxon>
        <taxon>Paenibacillaceae</taxon>
        <taxon>Paenibacillus</taxon>
    </lineage>
</organism>
<dbReference type="OrthoDB" id="2627395at2"/>
<dbReference type="RefSeq" id="WP_116192106.1">
    <property type="nucleotide sequence ID" value="NZ_QTTN01000047.1"/>
</dbReference>